<name>A0AA97F5B4_9SPHN</name>
<accession>A0AA97F5B4</accession>
<dbReference type="GO" id="GO:0009231">
    <property type="term" value="P:riboflavin biosynthetic process"/>
    <property type="evidence" value="ECO:0007669"/>
    <property type="project" value="TreeGrafter"/>
</dbReference>
<feature type="transmembrane region" description="Helical" evidence="6">
    <location>
        <begin position="24"/>
        <end position="43"/>
    </location>
</feature>
<organism evidence="8 9">
    <name type="scientific">Alterisphingorhabdus coralli</name>
    <dbReference type="NCBI Taxonomy" id="3071408"/>
    <lineage>
        <taxon>Bacteria</taxon>
        <taxon>Pseudomonadati</taxon>
        <taxon>Pseudomonadota</taxon>
        <taxon>Alphaproteobacteria</taxon>
        <taxon>Sphingomonadales</taxon>
        <taxon>Sphingomonadaceae</taxon>
        <taxon>Alterisphingorhabdus (ex Yan et al. 2024)</taxon>
    </lineage>
</organism>
<evidence type="ECO:0000256" key="5">
    <source>
        <dbReference type="ARBA" id="ARBA00024029"/>
    </source>
</evidence>
<dbReference type="KEGG" id="acoa:RB602_10565"/>
<dbReference type="GO" id="GO:0005506">
    <property type="term" value="F:iron ion binding"/>
    <property type="evidence" value="ECO:0007669"/>
    <property type="project" value="InterPro"/>
</dbReference>
<feature type="transmembrane region" description="Helical" evidence="6">
    <location>
        <begin position="182"/>
        <end position="204"/>
    </location>
</feature>
<dbReference type="GO" id="GO:0016491">
    <property type="term" value="F:oxidoreductase activity"/>
    <property type="evidence" value="ECO:0007669"/>
    <property type="project" value="InterPro"/>
</dbReference>
<evidence type="ECO:0000256" key="1">
    <source>
        <dbReference type="ARBA" id="ARBA00001947"/>
    </source>
</evidence>
<keyword evidence="6" id="KW-1133">Transmembrane helix</keyword>
<dbReference type="Proteomes" id="UP001302429">
    <property type="component" value="Chromosome"/>
</dbReference>
<dbReference type="PANTHER" id="PTHR35005:SF1">
    <property type="entry name" value="2-AMINO-5-FORMYLAMINO-6-RIBOSYLAMINOPYRIMIDIN-4(3H)-ONE 5'-MONOPHOSPHATE DEFORMYLASE"/>
    <property type="match status" value="1"/>
</dbReference>
<evidence type="ECO:0000313" key="8">
    <source>
        <dbReference type="EMBL" id="WOE74293.1"/>
    </source>
</evidence>
<dbReference type="EMBL" id="CP136594">
    <property type="protein sequence ID" value="WOE74293.1"/>
    <property type="molecule type" value="Genomic_DNA"/>
</dbReference>
<evidence type="ECO:0000256" key="6">
    <source>
        <dbReference type="SAM" id="Phobius"/>
    </source>
</evidence>
<keyword evidence="4" id="KW-0862">Zinc</keyword>
<gene>
    <name evidence="8" type="ORF">RB602_10565</name>
</gene>
<evidence type="ECO:0000256" key="3">
    <source>
        <dbReference type="ARBA" id="ARBA00022801"/>
    </source>
</evidence>
<feature type="transmembrane region" description="Helical" evidence="6">
    <location>
        <begin position="126"/>
        <end position="149"/>
    </location>
</feature>
<sequence length="615" mass="68665">MFVESIFADATAHLNGIVDPQSRIWALYLIGSLMLAFVGYGHLKRSGHLAKPGQDHPGFLRYVFDRDIWLHASTRQDLFYFLANGLIYYGLISQFLIGSYGLSMVFYNGLVSTFGALDQPVISSGWSVLVYSLAFLMAVDFGAFITHWAQHKIPLLWQFHQVHHSAERLTPLTLFRMHPINLAFAAFVVTLLSAIAYAGVFYLSGQAPRALMVLGVNVFLFAFNLLGYNLRHSQIWLDYPAWLSRLFVSPAQHQIHHSSDPKHFDRNLGLVFSIWDQLFGTYYRAKSYERLSFGLSRTEPNPFKTVAALYWQPFADAARLIVRFFDTGRRKVIFALIMFIAVVSYGQLFMNSNHAALAASNQTALPSLRLADLTWTEVQSAIDQGYDTVLVPTAGIEQNGPHVVLGKHHIVIGHNSVQIADQLGRTLVLPVIDYVPEGDVGDMPSGHMQFAGTISVPEPVFEEILEAAARSMRTHGFKNIFFIGDSGGNQQAQARVAERLQAEWKAEDMLVAHIGDYYIANGQFDALLSQGYTSEQIGTHAGIRDTSEVLFLEAQAVRRQPLLAPKNRPNGVIGDPSLASAEIGEKMTKLKVDAAVRQIKQLDSFSFRLKHILSF</sequence>
<dbReference type="RefSeq" id="WP_317080530.1">
    <property type="nucleotide sequence ID" value="NZ_CP136594.1"/>
</dbReference>
<reference evidence="8 9" key="1">
    <citation type="submission" date="2023-10" db="EMBL/GenBank/DDBJ databases">
        <title>Complete genome sequence of a Sphingomonadaceae bacterium.</title>
        <authorList>
            <person name="Yan C."/>
        </authorList>
    </citation>
    <scope>NUCLEOTIDE SEQUENCE [LARGE SCALE GENOMIC DNA]</scope>
    <source>
        <strain evidence="8 9">SCSIO 66989</strain>
    </source>
</reference>
<keyword evidence="6" id="KW-0812">Transmembrane</keyword>
<comment type="similarity">
    <text evidence="5">Belongs to the creatininase superfamily.</text>
</comment>
<dbReference type="GO" id="GO:0008610">
    <property type="term" value="P:lipid biosynthetic process"/>
    <property type="evidence" value="ECO:0007669"/>
    <property type="project" value="InterPro"/>
</dbReference>
<protein>
    <submittedName>
        <fullName evidence="8">Creatininase family protein</fullName>
    </submittedName>
</protein>
<feature type="domain" description="Fatty acid hydroxylase" evidence="7">
    <location>
        <begin position="133"/>
        <end position="281"/>
    </location>
</feature>
<dbReference type="GO" id="GO:0016811">
    <property type="term" value="F:hydrolase activity, acting on carbon-nitrogen (but not peptide) bonds, in linear amides"/>
    <property type="evidence" value="ECO:0007669"/>
    <property type="project" value="TreeGrafter"/>
</dbReference>
<keyword evidence="9" id="KW-1185">Reference proteome</keyword>
<evidence type="ECO:0000313" key="9">
    <source>
        <dbReference type="Proteomes" id="UP001302429"/>
    </source>
</evidence>
<dbReference type="InterPro" id="IPR003785">
    <property type="entry name" value="Creatininase/forma_Hydrolase"/>
</dbReference>
<dbReference type="Gene3D" id="3.40.50.10310">
    <property type="entry name" value="Creatininase"/>
    <property type="match status" value="1"/>
</dbReference>
<evidence type="ECO:0000256" key="4">
    <source>
        <dbReference type="ARBA" id="ARBA00022833"/>
    </source>
</evidence>
<dbReference type="Pfam" id="PF04116">
    <property type="entry name" value="FA_hydroxylase"/>
    <property type="match status" value="1"/>
</dbReference>
<feature type="transmembrane region" description="Helical" evidence="6">
    <location>
        <begin position="78"/>
        <end position="106"/>
    </location>
</feature>
<dbReference type="AlphaFoldDB" id="A0AA97F5B4"/>
<keyword evidence="6" id="KW-0472">Membrane</keyword>
<dbReference type="SUPFAM" id="SSF102215">
    <property type="entry name" value="Creatininase"/>
    <property type="match status" value="1"/>
</dbReference>
<keyword evidence="2" id="KW-0479">Metal-binding</keyword>
<keyword evidence="3" id="KW-0378">Hydrolase</keyword>
<dbReference type="InterPro" id="IPR006694">
    <property type="entry name" value="Fatty_acid_hydroxylase"/>
</dbReference>
<proteinExistence type="inferred from homology"/>
<feature type="transmembrane region" description="Helical" evidence="6">
    <location>
        <begin position="332"/>
        <end position="350"/>
    </location>
</feature>
<evidence type="ECO:0000256" key="2">
    <source>
        <dbReference type="ARBA" id="ARBA00022723"/>
    </source>
</evidence>
<dbReference type="Pfam" id="PF02633">
    <property type="entry name" value="Creatininase"/>
    <property type="match status" value="1"/>
</dbReference>
<feature type="transmembrane region" description="Helical" evidence="6">
    <location>
        <begin position="210"/>
        <end position="230"/>
    </location>
</feature>
<comment type="cofactor">
    <cofactor evidence="1">
        <name>Zn(2+)</name>
        <dbReference type="ChEBI" id="CHEBI:29105"/>
    </cofactor>
</comment>
<dbReference type="InterPro" id="IPR024087">
    <property type="entry name" value="Creatininase-like_sf"/>
</dbReference>
<dbReference type="PANTHER" id="PTHR35005">
    <property type="entry name" value="3-DEHYDRO-SCYLLO-INOSOSE HYDROLASE"/>
    <property type="match status" value="1"/>
</dbReference>
<evidence type="ECO:0000259" key="7">
    <source>
        <dbReference type="Pfam" id="PF04116"/>
    </source>
</evidence>